<reference evidence="6 7" key="1">
    <citation type="submission" date="2017-03" db="EMBL/GenBank/DDBJ databases">
        <title>Genomes of endolithic fungi from Antarctica.</title>
        <authorList>
            <person name="Coleine C."/>
            <person name="Masonjones S."/>
            <person name="Stajich J.E."/>
        </authorList>
    </citation>
    <scope>NUCLEOTIDE SEQUENCE [LARGE SCALE GENOMIC DNA]</scope>
    <source>
        <strain evidence="6 7">CCFEE 6314</strain>
    </source>
</reference>
<feature type="transmembrane region" description="Helical" evidence="4">
    <location>
        <begin position="53"/>
        <end position="74"/>
    </location>
</feature>
<dbReference type="Proteomes" id="UP000288859">
    <property type="component" value="Unassembled WGS sequence"/>
</dbReference>
<dbReference type="OrthoDB" id="6509908at2759"/>
<feature type="domain" description="Major facilitator superfamily (MFS) profile" evidence="5">
    <location>
        <begin position="250"/>
        <end position="446"/>
    </location>
</feature>
<comment type="similarity">
    <text evidence="2">Belongs to the major facilitator superfamily. Monocarboxylate porter (TC 2.A.1.13) family.</text>
</comment>
<feature type="transmembrane region" description="Helical" evidence="4">
    <location>
        <begin position="321"/>
        <end position="341"/>
    </location>
</feature>
<feature type="region of interest" description="Disordered" evidence="3">
    <location>
        <begin position="1"/>
        <end position="23"/>
    </location>
</feature>
<dbReference type="Gene3D" id="1.20.1250.20">
    <property type="entry name" value="MFS general substrate transporter like domains"/>
    <property type="match status" value="1"/>
</dbReference>
<dbReference type="EMBL" id="NAJM01000062">
    <property type="protein sequence ID" value="RVX66418.1"/>
    <property type="molecule type" value="Genomic_DNA"/>
</dbReference>
<dbReference type="PROSITE" id="PS50850">
    <property type="entry name" value="MFS"/>
    <property type="match status" value="1"/>
</dbReference>
<feature type="transmembrane region" description="Helical" evidence="4">
    <location>
        <begin position="280"/>
        <end position="300"/>
    </location>
</feature>
<dbReference type="PANTHER" id="PTHR11360:SF234">
    <property type="entry name" value="MFS-TYPE TRANSPORTER DBAD-RELATED"/>
    <property type="match status" value="1"/>
</dbReference>
<protein>
    <recommendedName>
        <fullName evidence="5">Major facilitator superfamily (MFS) profile domain-containing protein</fullName>
    </recommendedName>
</protein>
<dbReference type="CDD" id="cd17352">
    <property type="entry name" value="MFS_MCT_SLC16"/>
    <property type="match status" value="1"/>
</dbReference>
<feature type="transmembrane region" description="Helical" evidence="4">
    <location>
        <begin position="182"/>
        <end position="201"/>
    </location>
</feature>
<evidence type="ECO:0000256" key="2">
    <source>
        <dbReference type="ARBA" id="ARBA00006727"/>
    </source>
</evidence>
<evidence type="ECO:0000256" key="3">
    <source>
        <dbReference type="SAM" id="MobiDB-lite"/>
    </source>
</evidence>
<evidence type="ECO:0000256" key="1">
    <source>
        <dbReference type="ARBA" id="ARBA00004141"/>
    </source>
</evidence>
<sequence>MQVPVKEEQGDLESRQQQSQSKRIRSSVIDFLTQKEDESSHVLHPPDIGIRPWLQVVAGFLLMFNTWGMIFSFGTFQTYYTSEGGLQDTSSTSAVAWIGSIQAFLLLFGAAFTGRYFDMGYYRQLLVSGTCLIVFGVMMTSLATKYYQVLLSQGICLGLGTSCLLVPSVGLPSTWFERKRGLAVGIVSSGASVAGIILPIVVRHLIRVVGFGWATRIMGFICLATLSVSMALAKPRLPPRGRGTFIEYSALTQPEFAIYLAGLSVSMLGLYTFFTFVEEWAVSIGLEISGLPLVYLLPILNAASILGRLIPSFISDYLGPLNTQAPALLICGISALSWLAVDSPGPLIALIVIYGFASGAVICLPPVAIASMTEDLRSFGGRMGCMFLAISGTSLAGPPINGAIIQHAKTTYDGARIFSGTVMIVAAALLWTSRLVKTKGKWIVKA</sequence>
<dbReference type="InterPro" id="IPR050327">
    <property type="entry name" value="Proton-linked_MCT"/>
</dbReference>
<feature type="transmembrane region" description="Helical" evidence="4">
    <location>
        <begin position="256"/>
        <end position="274"/>
    </location>
</feature>
<feature type="transmembrane region" description="Helical" evidence="4">
    <location>
        <begin position="125"/>
        <end position="144"/>
    </location>
</feature>
<feature type="transmembrane region" description="Helical" evidence="4">
    <location>
        <begin position="213"/>
        <end position="233"/>
    </location>
</feature>
<gene>
    <name evidence="6" type="ORF">B0A52_09648</name>
</gene>
<feature type="compositionally biased region" description="Basic and acidic residues" evidence="3">
    <location>
        <begin position="1"/>
        <end position="14"/>
    </location>
</feature>
<feature type="transmembrane region" description="Helical" evidence="4">
    <location>
        <begin position="417"/>
        <end position="436"/>
    </location>
</feature>
<evidence type="ECO:0000313" key="6">
    <source>
        <dbReference type="EMBL" id="RVX66418.1"/>
    </source>
</evidence>
<dbReference type="GO" id="GO:0022857">
    <property type="term" value="F:transmembrane transporter activity"/>
    <property type="evidence" value="ECO:0007669"/>
    <property type="project" value="InterPro"/>
</dbReference>
<dbReference type="InterPro" id="IPR036259">
    <property type="entry name" value="MFS_trans_sf"/>
</dbReference>
<comment type="subcellular location">
    <subcellularLocation>
        <location evidence="1">Membrane</location>
        <topology evidence="1">Multi-pass membrane protein</topology>
    </subcellularLocation>
</comment>
<dbReference type="VEuPathDB" id="FungiDB:PV10_08377"/>
<keyword evidence="4" id="KW-0472">Membrane</keyword>
<dbReference type="PANTHER" id="PTHR11360">
    <property type="entry name" value="MONOCARBOXYLATE TRANSPORTER"/>
    <property type="match status" value="1"/>
</dbReference>
<proteinExistence type="inferred from homology"/>
<evidence type="ECO:0000259" key="5">
    <source>
        <dbReference type="PROSITE" id="PS50850"/>
    </source>
</evidence>
<feature type="transmembrane region" description="Helical" evidence="4">
    <location>
        <begin position="347"/>
        <end position="372"/>
    </location>
</feature>
<dbReference type="InterPro" id="IPR011701">
    <property type="entry name" value="MFS"/>
</dbReference>
<dbReference type="InterPro" id="IPR020846">
    <property type="entry name" value="MFS_dom"/>
</dbReference>
<comment type="caution">
    <text evidence="6">The sequence shown here is derived from an EMBL/GenBank/DDBJ whole genome shotgun (WGS) entry which is preliminary data.</text>
</comment>
<organism evidence="6 7">
    <name type="scientific">Exophiala mesophila</name>
    <name type="common">Black yeast-like fungus</name>
    <dbReference type="NCBI Taxonomy" id="212818"/>
    <lineage>
        <taxon>Eukaryota</taxon>
        <taxon>Fungi</taxon>
        <taxon>Dikarya</taxon>
        <taxon>Ascomycota</taxon>
        <taxon>Pezizomycotina</taxon>
        <taxon>Eurotiomycetes</taxon>
        <taxon>Chaetothyriomycetidae</taxon>
        <taxon>Chaetothyriales</taxon>
        <taxon>Herpotrichiellaceae</taxon>
        <taxon>Exophiala</taxon>
    </lineage>
</organism>
<accession>A0A438MRX6</accession>
<evidence type="ECO:0000256" key="4">
    <source>
        <dbReference type="SAM" id="Phobius"/>
    </source>
</evidence>
<keyword evidence="4" id="KW-0812">Transmembrane</keyword>
<feature type="transmembrane region" description="Helical" evidence="4">
    <location>
        <begin position="150"/>
        <end position="170"/>
    </location>
</feature>
<name>A0A438MRX6_EXOME</name>
<dbReference type="SUPFAM" id="SSF103473">
    <property type="entry name" value="MFS general substrate transporter"/>
    <property type="match status" value="1"/>
</dbReference>
<dbReference type="GO" id="GO:0016020">
    <property type="term" value="C:membrane"/>
    <property type="evidence" value="ECO:0007669"/>
    <property type="project" value="UniProtKB-SubCell"/>
</dbReference>
<feature type="transmembrane region" description="Helical" evidence="4">
    <location>
        <begin position="94"/>
        <end position="113"/>
    </location>
</feature>
<dbReference type="AlphaFoldDB" id="A0A438MRX6"/>
<keyword evidence="4" id="KW-1133">Transmembrane helix</keyword>
<evidence type="ECO:0000313" key="7">
    <source>
        <dbReference type="Proteomes" id="UP000288859"/>
    </source>
</evidence>
<feature type="transmembrane region" description="Helical" evidence="4">
    <location>
        <begin position="384"/>
        <end position="405"/>
    </location>
</feature>
<dbReference type="Pfam" id="PF07690">
    <property type="entry name" value="MFS_1"/>
    <property type="match status" value="1"/>
</dbReference>